<accession>A0AAD5UEF7</accession>
<protein>
    <submittedName>
        <fullName evidence="2">Uncharacterized protein</fullName>
    </submittedName>
</protein>
<comment type="caution">
    <text evidence="2">The sequence shown here is derived from an EMBL/GenBank/DDBJ whole genome shotgun (WGS) entry which is preliminary data.</text>
</comment>
<reference evidence="2" key="1">
    <citation type="submission" date="2020-05" db="EMBL/GenBank/DDBJ databases">
        <title>Phylogenomic resolution of chytrid fungi.</title>
        <authorList>
            <person name="Stajich J.E."/>
            <person name="Amses K."/>
            <person name="Simmons R."/>
            <person name="Seto K."/>
            <person name="Myers J."/>
            <person name="Bonds A."/>
            <person name="Quandt C.A."/>
            <person name="Barry K."/>
            <person name="Liu P."/>
            <person name="Grigoriev I."/>
            <person name="Longcore J.E."/>
            <person name="James T.Y."/>
        </authorList>
    </citation>
    <scope>NUCLEOTIDE SEQUENCE</scope>
    <source>
        <strain evidence="2">PLAUS21</strain>
    </source>
</reference>
<feature type="transmembrane region" description="Helical" evidence="1">
    <location>
        <begin position="70"/>
        <end position="92"/>
    </location>
</feature>
<dbReference type="AlphaFoldDB" id="A0AAD5UEF7"/>
<evidence type="ECO:0000313" key="2">
    <source>
        <dbReference type="EMBL" id="KAJ3255929.1"/>
    </source>
</evidence>
<evidence type="ECO:0000256" key="1">
    <source>
        <dbReference type="SAM" id="Phobius"/>
    </source>
</evidence>
<proteinExistence type="predicted"/>
<keyword evidence="3" id="KW-1185">Reference proteome</keyword>
<organism evidence="2 3">
    <name type="scientific">Boothiomyces macroporosus</name>
    <dbReference type="NCBI Taxonomy" id="261099"/>
    <lineage>
        <taxon>Eukaryota</taxon>
        <taxon>Fungi</taxon>
        <taxon>Fungi incertae sedis</taxon>
        <taxon>Chytridiomycota</taxon>
        <taxon>Chytridiomycota incertae sedis</taxon>
        <taxon>Chytridiomycetes</taxon>
        <taxon>Rhizophydiales</taxon>
        <taxon>Terramycetaceae</taxon>
        <taxon>Boothiomyces</taxon>
    </lineage>
</organism>
<evidence type="ECO:0000313" key="3">
    <source>
        <dbReference type="Proteomes" id="UP001210925"/>
    </source>
</evidence>
<dbReference type="Proteomes" id="UP001210925">
    <property type="component" value="Unassembled WGS sequence"/>
</dbReference>
<name>A0AAD5UEF7_9FUNG</name>
<dbReference type="EMBL" id="JADGKB010000058">
    <property type="protein sequence ID" value="KAJ3255929.1"/>
    <property type="molecule type" value="Genomic_DNA"/>
</dbReference>
<sequence length="174" mass="19997">MENLGKKLDEFSGKHPFTSGPLRYVREEVVKEILKYLLKLEPKLVADGLFAIGKELIITQKSKPKGKLDVAGYLLIIQAIATAYPDLFFCILKGEKLSVATMLFKEFKGEILNEGVGNSLLWICSQQFITLSNGKKLAHPKCIEMWFEYFFTLYKNEKWNSSIATFYARESLRW</sequence>
<keyword evidence="1" id="KW-1133">Transmembrane helix</keyword>
<gene>
    <name evidence="2" type="ORF">HK103_005845</name>
</gene>
<keyword evidence="1" id="KW-0812">Transmembrane</keyword>
<keyword evidence="1" id="KW-0472">Membrane</keyword>